<feature type="compositionally biased region" description="Polar residues" evidence="2">
    <location>
        <begin position="53"/>
        <end position="65"/>
    </location>
</feature>
<dbReference type="OrthoDB" id="442176at2759"/>
<dbReference type="EMBL" id="JAGPNK010000001">
    <property type="protein sequence ID" value="KAH7329329.1"/>
    <property type="molecule type" value="Genomic_DNA"/>
</dbReference>
<dbReference type="AlphaFoldDB" id="A0A8K0T2M5"/>
<accession>A0A8K0T2M5</accession>
<keyword evidence="1" id="KW-0175">Coiled coil</keyword>
<evidence type="ECO:0000313" key="3">
    <source>
        <dbReference type="EMBL" id="KAH7329329.1"/>
    </source>
</evidence>
<comment type="caution">
    <text evidence="3">The sequence shown here is derived from an EMBL/GenBank/DDBJ whole genome shotgun (WGS) entry which is preliminary data.</text>
</comment>
<evidence type="ECO:0000313" key="4">
    <source>
        <dbReference type="Proteomes" id="UP000813444"/>
    </source>
</evidence>
<evidence type="ECO:0000256" key="2">
    <source>
        <dbReference type="SAM" id="MobiDB-lite"/>
    </source>
</evidence>
<feature type="coiled-coil region" evidence="1">
    <location>
        <begin position="170"/>
        <end position="253"/>
    </location>
</feature>
<reference evidence="3" key="1">
    <citation type="journal article" date="2021" name="Nat. Commun.">
        <title>Genetic determinants of endophytism in the Arabidopsis root mycobiome.</title>
        <authorList>
            <person name="Mesny F."/>
            <person name="Miyauchi S."/>
            <person name="Thiergart T."/>
            <person name="Pickel B."/>
            <person name="Atanasova L."/>
            <person name="Karlsson M."/>
            <person name="Huettel B."/>
            <person name="Barry K.W."/>
            <person name="Haridas S."/>
            <person name="Chen C."/>
            <person name="Bauer D."/>
            <person name="Andreopoulos W."/>
            <person name="Pangilinan J."/>
            <person name="LaButti K."/>
            <person name="Riley R."/>
            <person name="Lipzen A."/>
            <person name="Clum A."/>
            <person name="Drula E."/>
            <person name="Henrissat B."/>
            <person name="Kohler A."/>
            <person name="Grigoriev I.V."/>
            <person name="Martin F.M."/>
            <person name="Hacquard S."/>
        </authorList>
    </citation>
    <scope>NUCLEOTIDE SEQUENCE</scope>
    <source>
        <strain evidence="3">MPI-CAGE-CH-0235</strain>
    </source>
</reference>
<dbReference type="Proteomes" id="UP000813444">
    <property type="component" value="Unassembled WGS sequence"/>
</dbReference>
<organism evidence="3 4">
    <name type="scientific">Stachybotrys elegans</name>
    <dbReference type="NCBI Taxonomy" id="80388"/>
    <lineage>
        <taxon>Eukaryota</taxon>
        <taxon>Fungi</taxon>
        <taxon>Dikarya</taxon>
        <taxon>Ascomycota</taxon>
        <taxon>Pezizomycotina</taxon>
        <taxon>Sordariomycetes</taxon>
        <taxon>Hypocreomycetidae</taxon>
        <taxon>Hypocreales</taxon>
        <taxon>Stachybotryaceae</taxon>
        <taxon>Stachybotrys</taxon>
    </lineage>
</organism>
<protein>
    <submittedName>
        <fullName evidence="3">Uncharacterized protein</fullName>
    </submittedName>
</protein>
<feature type="compositionally biased region" description="Polar residues" evidence="2">
    <location>
        <begin position="19"/>
        <end position="40"/>
    </location>
</feature>
<keyword evidence="4" id="KW-1185">Reference proteome</keyword>
<evidence type="ECO:0000256" key="1">
    <source>
        <dbReference type="SAM" id="Coils"/>
    </source>
</evidence>
<name>A0A8K0T2M5_9HYPO</name>
<proteinExistence type="predicted"/>
<feature type="compositionally biased region" description="Basic and acidic residues" evidence="2">
    <location>
        <begin position="41"/>
        <end position="51"/>
    </location>
</feature>
<feature type="compositionally biased region" description="Basic and acidic residues" evidence="2">
    <location>
        <begin position="66"/>
        <end position="77"/>
    </location>
</feature>
<sequence length="561" mass="63304">MTGEEVSTGEQEFIKDSSQHSTVACTSSPPGPSPENQFTEESYHYTRERSTRTKAQVSFTESPSSDTKDEFDAKYDSGDAEYGGVPKPRTRKRTRQPKPQPGSTKQAKVDIEADELGSGEPPNKKTRRHNGPAVKQNVLSSYERHRNPKILKSNALMAIQDLFDGHESIISGLKEDISKLEGELAQRRELEEEHEVLQGVLSKLEEENSQHEQQKAALKKEMDKDNARLREENMKLKAECQKYRVRIVEILQEQKTDVARMKVSDDAITARWNSLTFQIQNLVLLSLTTPADEGTHTADSSPPGFNAEYMAKITELCKRNRPLQPFYLHRFIWDGILKMLLHRWYQPWAGRIGNSLASLSAALSNCNHADTLAELSPHKAQMAQIIHERASINVTELDNIAQALWSDLAHFSSAEQKQTFMERMRSILKKALDVHILMLSSRAFFRIMDFQEASLFEIIPPLNTDVMHVYFQFPCHEDRIMREVVCCISPLVQKVGNADGENFEATTILCKAKVVVHYEDVESEGVKSEAVKLEAVTSEAVTSEAVKSETVKSEADELVDG</sequence>
<feature type="region of interest" description="Disordered" evidence="2">
    <location>
        <begin position="1"/>
        <end position="132"/>
    </location>
</feature>
<gene>
    <name evidence="3" type="ORF">B0I35DRAFT_473944</name>
</gene>